<evidence type="ECO:0000256" key="5">
    <source>
        <dbReference type="ARBA" id="ARBA00023180"/>
    </source>
</evidence>
<reference evidence="7 8" key="1">
    <citation type="submission" date="2020-04" db="EMBL/GenBank/DDBJ databases">
        <title>Perkinsus chesapeaki whole genome sequence.</title>
        <authorList>
            <person name="Bogema D.R."/>
        </authorList>
    </citation>
    <scope>NUCLEOTIDE SEQUENCE [LARGE SCALE GENOMIC DNA]</scope>
    <source>
        <strain evidence="7">ATCC PRA-425</strain>
    </source>
</reference>
<dbReference type="GO" id="GO:0006508">
    <property type="term" value="P:proteolysis"/>
    <property type="evidence" value="ECO:0007669"/>
    <property type="project" value="UniProtKB-KW"/>
</dbReference>
<protein>
    <submittedName>
        <fullName evidence="7">Thymus-specific serine protease</fullName>
    </submittedName>
</protein>
<feature type="chain" id="PRO_5029618257" evidence="6">
    <location>
        <begin position="20"/>
        <end position="466"/>
    </location>
</feature>
<keyword evidence="3 6" id="KW-0732">Signal</keyword>
<sequence>MRSFWLLSSLFVFNHPSKAGKPLEFDQAVDHFNTRGTFKQRYLYDDEFQNPQAEYPIVLVKVEGEKDGKEMEPIGTYVNQVAYELKATVVALEHRFYGESIPVKSPPLGDLKQLFTIGQAIEDLHTFQEHIISKYKLENARFLLMGCSYPGSLAAWTRLTYPTLFVGAVASCPVLGLQYDYPEYNNAVAAAFSDPRLGGSVECLSFIQRASSILKRSLRTQSGRRYLEEFYNLPNAYLEDEGSKWFWVARMPPNIIVQGNQLYCDSPLCNIRKICHYIAGEDKSTEEEVMTVYRETLYQDSPRASRLTYSAYISALKQRNNLQSYKLYEFQRCSQWFAFQSCNEGSSCPFIQDAAVLNNEQSICQDAFSMSKTDVQNRISELLLKFGGRQLPNATNILVVLGDSDPWKEAGKIDKANKGLSVFEVLRASHCYWMVPDSQRSKDVDDAIEKMVGAIKSWTSSRASSS</sequence>
<keyword evidence="4" id="KW-0378">Hydrolase</keyword>
<evidence type="ECO:0000256" key="2">
    <source>
        <dbReference type="ARBA" id="ARBA00022670"/>
    </source>
</evidence>
<dbReference type="AlphaFoldDB" id="A0A7J6LZI1"/>
<dbReference type="Gene3D" id="3.40.50.1820">
    <property type="entry name" value="alpha/beta hydrolase"/>
    <property type="match status" value="1"/>
</dbReference>
<dbReference type="OrthoDB" id="330834at2759"/>
<keyword evidence="5" id="KW-0325">Glycoprotein</keyword>
<keyword evidence="2 7" id="KW-0645">Protease</keyword>
<keyword evidence="8" id="KW-1185">Reference proteome</keyword>
<dbReference type="GO" id="GO:0008239">
    <property type="term" value="F:dipeptidyl-peptidase activity"/>
    <property type="evidence" value="ECO:0007669"/>
    <property type="project" value="TreeGrafter"/>
</dbReference>
<gene>
    <name evidence="7" type="primary">PRSS16_17</name>
    <name evidence="7" type="ORF">FOL47_005063</name>
</gene>
<dbReference type="InterPro" id="IPR042269">
    <property type="entry name" value="Ser_carbopepase_S28_SKS"/>
</dbReference>
<evidence type="ECO:0000313" key="7">
    <source>
        <dbReference type="EMBL" id="KAF4664576.1"/>
    </source>
</evidence>
<dbReference type="PANTHER" id="PTHR11010">
    <property type="entry name" value="PROTEASE S28 PRO-X CARBOXYPEPTIDASE-RELATED"/>
    <property type="match status" value="1"/>
</dbReference>
<evidence type="ECO:0000256" key="4">
    <source>
        <dbReference type="ARBA" id="ARBA00022801"/>
    </source>
</evidence>
<organism evidence="7 8">
    <name type="scientific">Perkinsus chesapeaki</name>
    <name type="common">Clam parasite</name>
    <name type="synonym">Perkinsus andrewsi</name>
    <dbReference type="NCBI Taxonomy" id="330153"/>
    <lineage>
        <taxon>Eukaryota</taxon>
        <taxon>Sar</taxon>
        <taxon>Alveolata</taxon>
        <taxon>Perkinsozoa</taxon>
        <taxon>Perkinsea</taxon>
        <taxon>Perkinsida</taxon>
        <taxon>Perkinsidae</taxon>
        <taxon>Perkinsus</taxon>
    </lineage>
</organism>
<evidence type="ECO:0000256" key="1">
    <source>
        <dbReference type="ARBA" id="ARBA00011079"/>
    </source>
</evidence>
<dbReference type="SUPFAM" id="SSF53474">
    <property type="entry name" value="alpha/beta-Hydrolases"/>
    <property type="match status" value="1"/>
</dbReference>
<dbReference type="GO" id="GO:0070008">
    <property type="term" value="F:serine-type exopeptidase activity"/>
    <property type="evidence" value="ECO:0007669"/>
    <property type="project" value="InterPro"/>
</dbReference>
<proteinExistence type="inferred from homology"/>
<evidence type="ECO:0000256" key="3">
    <source>
        <dbReference type="ARBA" id="ARBA00022729"/>
    </source>
</evidence>
<dbReference type="PANTHER" id="PTHR11010:SF11">
    <property type="entry name" value="THYMUS-SPECIFIC SERINE PROTEASE"/>
    <property type="match status" value="1"/>
</dbReference>
<feature type="signal peptide" evidence="6">
    <location>
        <begin position="1"/>
        <end position="19"/>
    </location>
</feature>
<name>A0A7J6LZI1_PERCH</name>
<accession>A0A7J6LZI1</accession>
<comment type="caution">
    <text evidence="7">The sequence shown here is derived from an EMBL/GenBank/DDBJ whole genome shotgun (WGS) entry which is preliminary data.</text>
</comment>
<dbReference type="Gene3D" id="1.20.120.980">
    <property type="entry name" value="Serine carboxypeptidase S28, SKS domain"/>
    <property type="match status" value="1"/>
</dbReference>
<comment type="similarity">
    <text evidence="1">Belongs to the peptidase S28 family.</text>
</comment>
<dbReference type="Pfam" id="PF05577">
    <property type="entry name" value="Peptidase_S28"/>
    <property type="match status" value="1"/>
</dbReference>
<evidence type="ECO:0000313" key="8">
    <source>
        <dbReference type="Proteomes" id="UP000591131"/>
    </source>
</evidence>
<dbReference type="InterPro" id="IPR008758">
    <property type="entry name" value="Peptidase_S28"/>
</dbReference>
<dbReference type="InterPro" id="IPR029058">
    <property type="entry name" value="AB_hydrolase_fold"/>
</dbReference>
<dbReference type="EMBL" id="JAAPAO010000284">
    <property type="protein sequence ID" value="KAF4664576.1"/>
    <property type="molecule type" value="Genomic_DNA"/>
</dbReference>
<dbReference type="Proteomes" id="UP000591131">
    <property type="component" value="Unassembled WGS sequence"/>
</dbReference>
<evidence type="ECO:0000256" key="6">
    <source>
        <dbReference type="SAM" id="SignalP"/>
    </source>
</evidence>